<dbReference type="Gene3D" id="3.30.565.60">
    <property type="match status" value="1"/>
</dbReference>
<dbReference type="InterPro" id="IPR049514">
    <property type="entry name" value="Fic-like_C"/>
</dbReference>
<feature type="compositionally biased region" description="Basic and acidic residues" evidence="1">
    <location>
        <begin position="379"/>
        <end position="393"/>
    </location>
</feature>
<dbReference type="Gene3D" id="3.30.950.30">
    <property type="entry name" value="Schlafen, AAA domain"/>
    <property type="match status" value="1"/>
</dbReference>
<accession>F5XPZ6</accession>
<name>F5XPZ6_MICPN</name>
<organism evidence="4 5">
    <name type="scientific">Microlunatus phosphovorus (strain ATCC 700054 / DSM 10555 / JCM 9379 / NBRC 101784 / NCIMB 13414 / VKM Ac-1990 / NM-1)</name>
    <dbReference type="NCBI Taxonomy" id="1032480"/>
    <lineage>
        <taxon>Bacteria</taxon>
        <taxon>Bacillati</taxon>
        <taxon>Actinomycetota</taxon>
        <taxon>Actinomycetes</taxon>
        <taxon>Propionibacteriales</taxon>
        <taxon>Propionibacteriaceae</taxon>
        <taxon>Microlunatus</taxon>
    </lineage>
</organism>
<proteinExistence type="predicted"/>
<dbReference type="AlphaFoldDB" id="F5XPZ6"/>
<dbReference type="Pfam" id="PF21247">
    <property type="entry name" value="Fic-like_C"/>
    <property type="match status" value="1"/>
</dbReference>
<sequence>MRAPEGKTLEFKRDLSSPTKPLRTIVAFANSAGGRLAIGIDDDGTVVGVADPLAEEERIASLIADSIMPWLMPGIDLVPLGEKTVLVVDVPLSTGRPHYLASRGLADGTYVRLGSTNRKADASLVAEIERSARGIRFEDLADSRATLADIDLSVLPLVDGRRVGEADLIALGLAVRHGEDIVPTNAGLLAACPRPDRFMTSAWVQCGRIRGANRTDIVDRMEYHGPMLGAVDAVMDFLRKNAFLSARFGDVRRQDVWSIPIEPLREVVVNALVHANYAEPGTPVRIAFYDDRIEVEGPGLLVPGMTIPGMRNASRLRNPSLARVFRAAGLMENFGTGVRRVYEQLAADGLPEPKVEEVIDRLRFTVYVPSHAPDAGLGADEKHQDRALRHQDEAPSQSVASLSSTEAVVLRQVRVDPASRAELMAALGITNQTRAFRRHIEPLLESGLLERTLPDKPTSRDQRYRITELGLVALAGQEDAE</sequence>
<keyword evidence="5" id="KW-1185">Reference proteome</keyword>
<dbReference type="Proteomes" id="UP000007947">
    <property type="component" value="Chromosome"/>
</dbReference>
<dbReference type="PANTHER" id="PTHR30595">
    <property type="entry name" value="GLPR-RELATED TRANSCRIPTIONAL REPRESSOR"/>
    <property type="match status" value="1"/>
</dbReference>
<evidence type="ECO:0000313" key="5">
    <source>
        <dbReference type="Proteomes" id="UP000007947"/>
    </source>
</evidence>
<reference evidence="4 5" key="1">
    <citation type="submission" date="2011-05" db="EMBL/GenBank/DDBJ databases">
        <title>Whole genome sequence of Microlunatus phosphovorus NM-1.</title>
        <authorList>
            <person name="Hosoyama A."/>
            <person name="Sasaki K."/>
            <person name="Harada T."/>
            <person name="Igarashi R."/>
            <person name="Kawakoshi A."/>
            <person name="Sasagawa M."/>
            <person name="Fukada J."/>
            <person name="Nakamura S."/>
            <person name="Katano Y."/>
            <person name="Hanada S."/>
            <person name="Kamagata Y."/>
            <person name="Nakamura N."/>
            <person name="Yamazaki S."/>
            <person name="Fujita N."/>
        </authorList>
    </citation>
    <scope>NUCLEOTIDE SEQUENCE [LARGE SCALE GENOMIC DNA]</scope>
    <source>
        <strain evidence="5">ATCC 700054 / DSM 10555 / JCM 9379 / NBRC 101784 / NCIMB 13414 / VKM Ac-1990 / NM-1</strain>
    </source>
</reference>
<protein>
    <recommendedName>
        <fullName evidence="6">AAA family ATPase</fullName>
    </recommendedName>
</protein>
<dbReference type="InterPro" id="IPR007421">
    <property type="entry name" value="Schlafen_AlbA_2_dom"/>
</dbReference>
<dbReference type="eggNOG" id="COG2865">
    <property type="taxonomic scope" value="Bacteria"/>
</dbReference>
<dbReference type="InterPro" id="IPR038461">
    <property type="entry name" value="Schlafen_AlbA_2_dom_sf"/>
</dbReference>
<dbReference type="Pfam" id="PF13749">
    <property type="entry name" value="HATPase_c_4"/>
    <property type="match status" value="1"/>
</dbReference>
<evidence type="ECO:0000259" key="2">
    <source>
        <dbReference type="Pfam" id="PF04326"/>
    </source>
</evidence>
<dbReference type="HOGENOM" id="CLU_024970_1_2_11"/>
<dbReference type="Pfam" id="PF04326">
    <property type="entry name" value="SLFN_AlbA_2"/>
    <property type="match status" value="1"/>
</dbReference>
<dbReference type="eggNOG" id="COG2345">
    <property type="taxonomic scope" value="Bacteria"/>
</dbReference>
<dbReference type="EMBL" id="AP012204">
    <property type="protein sequence ID" value="BAK36827.1"/>
    <property type="molecule type" value="Genomic_DNA"/>
</dbReference>
<dbReference type="STRING" id="1032480.MLP_38130"/>
<evidence type="ECO:0008006" key="6">
    <source>
        <dbReference type="Google" id="ProtNLM"/>
    </source>
</evidence>
<gene>
    <name evidence="4" type="ordered locus">MLP_38130</name>
</gene>
<evidence type="ECO:0000313" key="4">
    <source>
        <dbReference type="EMBL" id="BAK36827.1"/>
    </source>
</evidence>
<dbReference type="KEGG" id="mph:MLP_38130"/>
<feature type="region of interest" description="Disordered" evidence="1">
    <location>
        <begin position="373"/>
        <end position="401"/>
    </location>
</feature>
<feature type="domain" description="Filamentation induced by cAMP protein Fic-like C-terminal" evidence="3">
    <location>
        <begin position="410"/>
        <end position="467"/>
    </location>
</feature>
<evidence type="ECO:0000256" key="1">
    <source>
        <dbReference type="SAM" id="MobiDB-lite"/>
    </source>
</evidence>
<dbReference type="InterPro" id="IPR038475">
    <property type="entry name" value="RecG_C_sf"/>
</dbReference>
<dbReference type="PANTHER" id="PTHR30595:SF6">
    <property type="entry name" value="SCHLAFEN ALBA-2 DOMAIN-CONTAINING PROTEIN"/>
    <property type="match status" value="1"/>
</dbReference>
<evidence type="ECO:0000259" key="3">
    <source>
        <dbReference type="Pfam" id="PF21247"/>
    </source>
</evidence>
<feature type="domain" description="Schlafen AlbA-2" evidence="2">
    <location>
        <begin position="5"/>
        <end position="120"/>
    </location>
</feature>